<dbReference type="InterPro" id="IPR006059">
    <property type="entry name" value="SBP"/>
</dbReference>
<evidence type="ECO:0000256" key="5">
    <source>
        <dbReference type="SAM" id="SignalP"/>
    </source>
</evidence>
<dbReference type="Pfam" id="PF01547">
    <property type="entry name" value="SBP_bac_1"/>
    <property type="match status" value="1"/>
</dbReference>
<dbReference type="PANTHER" id="PTHR43649:SF31">
    <property type="entry name" value="SN-GLYCEROL-3-PHOSPHATE-BINDING PERIPLASMIC PROTEIN UGPB"/>
    <property type="match status" value="1"/>
</dbReference>
<keyword evidence="7" id="KW-1185">Reference proteome</keyword>
<evidence type="ECO:0000256" key="1">
    <source>
        <dbReference type="ARBA" id="ARBA00004196"/>
    </source>
</evidence>
<evidence type="ECO:0000256" key="4">
    <source>
        <dbReference type="ARBA" id="ARBA00022729"/>
    </source>
</evidence>
<keyword evidence="3" id="KW-0813">Transport</keyword>
<proteinExistence type="inferred from homology"/>
<organism evidence="6 7">
    <name type="scientific">Georgenia faecalis</name>
    <dbReference type="NCBI Taxonomy" id="2483799"/>
    <lineage>
        <taxon>Bacteria</taxon>
        <taxon>Bacillati</taxon>
        <taxon>Actinomycetota</taxon>
        <taxon>Actinomycetes</taxon>
        <taxon>Micrococcales</taxon>
        <taxon>Bogoriellaceae</taxon>
        <taxon>Georgenia</taxon>
    </lineage>
</organism>
<dbReference type="PROSITE" id="PS51257">
    <property type="entry name" value="PROKAR_LIPOPROTEIN"/>
    <property type="match status" value="1"/>
</dbReference>
<reference evidence="7" key="1">
    <citation type="journal article" date="2019" name="Int. J. Syst. Evol. Microbiol.">
        <title>The Global Catalogue of Microorganisms (GCM) 10K type strain sequencing project: providing services to taxonomists for standard genome sequencing and annotation.</title>
        <authorList>
            <consortium name="The Broad Institute Genomics Platform"/>
            <consortium name="The Broad Institute Genome Sequencing Center for Infectious Disease"/>
            <person name="Wu L."/>
            <person name="Ma J."/>
        </authorList>
    </citation>
    <scope>NUCLEOTIDE SEQUENCE [LARGE SCALE GENOMIC DNA]</scope>
    <source>
        <strain evidence="7">JCM 3369</strain>
    </source>
</reference>
<dbReference type="Gene3D" id="3.40.190.10">
    <property type="entry name" value="Periplasmic binding protein-like II"/>
    <property type="match status" value="2"/>
</dbReference>
<comment type="similarity">
    <text evidence="2">Belongs to the bacterial solute-binding protein 1 family.</text>
</comment>
<dbReference type="RefSeq" id="WP_122825290.1">
    <property type="nucleotide sequence ID" value="NZ_CP033325.1"/>
</dbReference>
<evidence type="ECO:0000256" key="2">
    <source>
        <dbReference type="ARBA" id="ARBA00008520"/>
    </source>
</evidence>
<accession>A0ABV9D967</accession>
<dbReference type="PROSITE" id="PS51318">
    <property type="entry name" value="TAT"/>
    <property type="match status" value="1"/>
</dbReference>
<evidence type="ECO:0000256" key="3">
    <source>
        <dbReference type="ARBA" id="ARBA00022448"/>
    </source>
</evidence>
<sequence>MTITRTTTRRRLAGSAAALTAATLVLAACSGGGGSSSDGGAEAPEEAEMPNYVPVDYVEPDFPSVNGSTAGYTQVPAELVDSVTETPGTGETFTLLTPIWQAIPPVEGNEYFEAINERLGSTLEYQMVAGNDYNERLATILASPDDVPDWVSVFGWNPPPRFDQAVEGVFQDLTEYIAGDAIEAYPNLANLPTEAWQFGVFNGRTYGVPVPGELVTDALFYRADILAELGLEPPETASELLEVARAVTDPAEQRWAFNDPWVAATLMFGVPPKWQIGEDGELIHRYETEEYRAALEFVTQLYSEGLVHPDAVADNSADAKQRFESGNVVLHYDGVGGWAEMAGRISTAFGDDEVRMLPLSNLHADDGEPVRYPGNPANFFSFFKKSDDPERIEELLRIANFFAAPFGTTEYNLVQNGVEGVHYTVDENGAPQPTEQSGTEIAKVTTHAVAPPVANTRLDDPTYVENYTTWMAGEAENLVETPFYAQQIVEPAQFATLGQPFSDLEKDIARGRQDISALDTALENWRTSGGDELRAFYQDILDNQ</sequence>
<dbReference type="InterPro" id="IPR050490">
    <property type="entry name" value="Bact_solute-bd_prot1"/>
</dbReference>
<protein>
    <submittedName>
        <fullName evidence="6">Extracellular solute-binding protein</fullName>
    </submittedName>
</protein>
<name>A0ABV9D967_9MICO</name>
<keyword evidence="4 5" id="KW-0732">Signal</keyword>
<feature type="signal peptide" evidence="5">
    <location>
        <begin position="1"/>
        <end position="27"/>
    </location>
</feature>
<dbReference type="InterPro" id="IPR006311">
    <property type="entry name" value="TAT_signal"/>
</dbReference>
<dbReference type="SUPFAM" id="SSF53850">
    <property type="entry name" value="Periplasmic binding protein-like II"/>
    <property type="match status" value="1"/>
</dbReference>
<dbReference type="PANTHER" id="PTHR43649">
    <property type="entry name" value="ARABINOSE-BINDING PROTEIN-RELATED"/>
    <property type="match status" value="1"/>
</dbReference>
<gene>
    <name evidence="6" type="ORF">ACFO3F_05710</name>
</gene>
<evidence type="ECO:0000313" key="6">
    <source>
        <dbReference type="EMBL" id="MFC4554738.1"/>
    </source>
</evidence>
<feature type="chain" id="PRO_5047264294" evidence="5">
    <location>
        <begin position="28"/>
        <end position="544"/>
    </location>
</feature>
<dbReference type="EMBL" id="JBHSGF010000003">
    <property type="protein sequence ID" value="MFC4554738.1"/>
    <property type="molecule type" value="Genomic_DNA"/>
</dbReference>
<dbReference type="Proteomes" id="UP001595955">
    <property type="component" value="Unassembled WGS sequence"/>
</dbReference>
<comment type="subcellular location">
    <subcellularLocation>
        <location evidence="1">Cell envelope</location>
    </subcellularLocation>
</comment>
<evidence type="ECO:0000313" key="7">
    <source>
        <dbReference type="Proteomes" id="UP001595955"/>
    </source>
</evidence>
<comment type="caution">
    <text evidence="6">The sequence shown here is derived from an EMBL/GenBank/DDBJ whole genome shotgun (WGS) entry which is preliminary data.</text>
</comment>